<proteinExistence type="predicted"/>
<comment type="caution">
    <text evidence="1">The sequence shown here is derived from an EMBL/GenBank/DDBJ whole genome shotgun (WGS) entry which is preliminary data.</text>
</comment>
<feature type="non-terminal residue" evidence="1">
    <location>
        <position position="24"/>
    </location>
</feature>
<sequence>MNKIKSLILALLLTVAVGVLPALG</sequence>
<reference evidence="1" key="1">
    <citation type="journal article" date="2015" name="Nature">
        <title>Complex archaea that bridge the gap between prokaryotes and eukaryotes.</title>
        <authorList>
            <person name="Spang A."/>
            <person name="Saw J.H."/>
            <person name="Jorgensen S.L."/>
            <person name="Zaremba-Niedzwiedzka K."/>
            <person name="Martijn J."/>
            <person name="Lind A.E."/>
            <person name="van Eijk R."/>
            <person name="Schleper C."/>
            <person name="Guy L."/>
            <person name="Ettema T.J."/>
        </authorList>
    </citation>
    <scope>NUCLEOTIDE SEQUENCE</scope>
</reference>
<evidence type="ECO:0000313" key="1">
    <source>
        <dbReference type="EMBL" id="KKL49180.1"/>
    </source>
</evidence>
<dbReference type="AlphaFoldDB" id="A0A0F9EW23"/>
<name>A0A0F9EW23_9ZZZZ</name>
<accession>A0A0F9EW23</accession>
<gene>
    <name evidence="1" type="ORF">LCGC14_2318070</name>
</gene>
<dbReference type="EMBL" id="LAZR01033053">
    <property type="protein sequence ID" value="KKL49180.1"/>
    <property type="molecule type" value="Genomic_DNA"/>
</dbReference>
<organism evidence="1">
    <name type="scientific">marine sediment metagenome</name>
    <dbReference type="NCBI Taxonomy" id="412755"/>
    <lineage>
        <taxon>unclassified sequences</taxon>
        <taxon>metagenomes</taxon>
        <taxon>ecological metagenomes</taxon>
    </lineage>
</organism>
<protein>
    <submittedName>
        <fullName evidence="1">Uncharacterized protein</fullName>
    </submittedName>
</protein>